<dbReference type="Gene3D" id="3.90.550.10">
    <property type="entry name" value="Spore Coat Polysaccharide Biosynthesis Protein SpsA, Chain A"/>
    <property type="match status" value="1"/>
</dbReference>
<dbReference type="eggNOG" id="COG1216">
    <property type="taxonomic scope" value="Bacteria"/>
</dbReference>
<organism evidence="4 5">
    <name type="scientific">Roseivivax marinus</name>
    <dbReference type="NCBI Taxonomy" id="1379903"/>
    <lineage>
        <taxon>Bacteria</taxon>
        <taxon>Pseudomonadati</taxon>
        <taxon>Pseudomonadota</taxon>
        <taxon>Alphaproteobacteria</taxon>
        <taxon>Rhodobacterales</taxon>
        <taxon>Roseobacteraceae</taxon>
        <taxon>Roseivivax</taxon>
    </lineage>
</organism>
<comment type="caution">
    <text evidence="4">The sequence shown here is derived from an EMBL/GenBank/DDBJ whole genome shotgun (WGS) entry which is preliminary data.</text>
</comment>
<dbReference type="SUPFAM" id="SSF53448">
    <property type="entry name" value="Nucleotide-diphospho-sugar transferases"/>
    <property type="match status" value="1"/>
</dbReference>
<sequence length="410" mass="44395">MEDPTVSVVVVSHGRLRSLAVTLTALARLDWNALEVVVVACSRGAEAARAHPEGRAAKILEYNAANISAARNRGIAAAAGEVVAFLDDDAVPEASWLRHLVAPFAVTEVDAAGGYVLGRNGISLQWGARTVDDTGVATPLALTGDAPVILHGTPRRAIKTEGTNMAVRRDVLATLGGFDPAYRFYLDETDLNLRLARAGHATALVPRAQVHHGFAESARRGPDRTPRDLTEIGASTAVFLRRHAEDDRHGPALDALRRHQRARLIGLLQRGPLDPSDMRRLMRGLEAGIAQGRTRPLAPLDPLPRPAQGFLSYPTRPGAPQVLLTGRRLAPLLDAARRRDRAGEVVTVLHMRPGTRAHHMRFDPSGVWVQSGGLFGRSDRTGPRIRITRRSTRVAAEIERLAPIRPLVRG</sequence>
<proteinExistence type="inferred from homology"/>
<evidence type="ECO:0000256" key="1">
    <source>
        <dbReference type="ARBA" id="ARBA00006739"/>
    </source>
</evidence>
<dbReference type="AlphaFoldDB" id="W4HIA5"/>
<name>W4HIA5_9RHOB</name>
<dbReference type="InterPro" id="IPR029044">
    <property type="entry name" value="Nucleotide-diphossugar_trans"/>
</dbReference>
<dbReference type="EMBL" id="AQQW01000007">
    <property type="protein sequence ID" value="ETW12419.1"/>
    <property type="molecule type" value="Genomic_DNA"/>
</dbReference>
<keyword evidence="2" id="KW-0328">Glycosyltransferase</keyword>
<protein>
    <submittedName>
        <fullName evidence="4">Glycosyl transferase family protein</fullName>
    </submittedName>
</protein>
<evidence type="ECO:0000313" key="4">
    <source>
        <dbReference type="EMBL" id="ETW12419.1"/>
    </source>
</evidence>
<dbReference type="Proteomes" id="UP000019063">
    <property type="component" value="Unassembled WGS sequence"/>
</dbReference>
<accession>W4HIA5</accession>
<dbReference type="PANTHER" id="PTHR43179:SF12">
    <property type="entry name" value="GALACTOFURANOSYLTRANSFERASE GLFT2"/>
    <property type="match status" value="1"/>
</dbReference>
<evidence type="ECO:0000256" key="2">
    <source>
        <dbReference type="ARBA" id="ARBA00022676"/>
    </source>
</evidence>
<comment type="similarity">
    <text evidence="1">Belongs to the glycosyltransferase 2 family.</text>
</comment>
<gene>
    <name evidence="4" type="ORF">ATO8_12741</name>
</gene>
<dbReference type="STRING" id="1379903.ATO8_12741"/>
<dbReference type="GO" id="GO:0016757">
    <property type="term" value="F:glycosyltransferase activity"/>
    <property type="evidence" value="ECO:0007669"/>
    <property type="project" value="UniProtKB-KW"/>
</dbReference>
<dbReference type="PANTHER" id="PTHR43179">
    <property type="entry name" value="RHAMNOSYLTRANSFERASE WBBL"/>
    <property type="match status" value="1"/>
</dbReference>
<keyword evidence="3 4" id="KW-0808">Transferase</keyword>
<keyword evidence="5" id="KW-1185">Reference proteome</keyword>
<dbReference type="Pfam" id="PF13641">
    <property type="entry name" value="Glyco_tranf_2_3"/>
    <property type="match status" value="1"/>
</dbReference>
<evidence type="ECO:0000256" key="3">
    <source>
        <dbReference type="ARBA" id="ARBA00022679"/>
    </source>
</evidence>
<dbReference type="PATRIC" id="fig|1317118.6.peg.2623"/>
<evidence type="ECO:0000313" key="5">
    <source>
        <dbReference type="Proteomes" id="UP000019063"/>
    </source>
</evidence>
<reference evidence="4 5" key="1">
    <citation type="journal article" date="2014" name="Antonie Van Leeuwenhoek">
        <title>Roseivivax atlanticus sp. nov., isolated from surface seawater of the Atlantic Ocean.</title>
        <authorList>
            <person name="Li G."/>
            <person name="Lai Q."/>
            <person name="Liu X."/>
            <person name="Sun F."/>
            <person name="Shao Z."/>
        </authorList>
    </citation>
    <scope>NUCLEOTIDE SEQUENCE [LARGE SCALE GENOMIC DNA]</scope>
    <source>
        <strain evidence="4 5">22II-s10s</strain>
    </source>
</reference>
<dbReference type="RefSeq" id="WP_043844898.1">
    <property type="nucleotide sequence ID" value="NZ_AQQW01000007.1"/>
</dbReference>